<keyword evidence="3" id="KW-1185">Reference proteome</keyword>
<feature type="region of interest" description="Disordered" evidence="1">
    <location>
        <begin position="150"/>
        <end position="207"/>
    </location>
</feature>
<evidence type="ECO:0000313" key="2">
    <source>
        <dbReference type="EMBL" id="KAF7554538.1"/>
    </source>
</evidence>
<dbReference type="Proteomes" id="UP000722485">
    <property type="component" value="Unassembled WGS sequence"/>
</dbReference>
<protein>
    <submittedName>
        <fullName evidence="2">Uncharacterized protein</fullName>
    </submittedName>
</protein>
<reference evidence="2" key="1">
    <citation type="submission" date="2020-03" db="EMBL/GenBank/DDBJ databases">
        <title>Draft Genome Sequence of Cylindrodendrum hubeiense.</title>
        <authorList>
            <person name="Buettner E."/>
            <person name="Kellner H."/>
        </authorList>
    </citation>
    <scope>NUCLEOTIDE SEQUENCE</scope>
    <source>
        <strain evidence="2">IHI 201604</strain>
    </source>
</reference>
<accession>A0A9P5HI19</accession>
<proteinExistence type="predicted"/>
<feature type="region of interest" description="Disordered" evidence="1">
    <location>
        <begin position="1"/>
        <end position="84"/>
    </location>
</feature>
<evidence type="ECO:0000256" key="1">
    <source>
        <dbReference type="SAM" id="MobiDB-lite"/>
    </source>
</evidence>
<organism evidence="2 3">
    <name type="scientific">Cylindrodendrum hubeiense</name>
    <dbReference type="NCBI Taxonomy" id="595255"/>
    <lineage>
        <taxon>Eukaryota</taxon>
        <taxon>Fungi</taxon>
        <taxon>Dikarya</taxon>
        <taxon>Ascomycota</taxon>
        <taxon>Pezizomycotina</taxon>
        <taxon>Sordariomycetes</taxon>
        <taxon>Hypocreomycetidae</taxon>
        <taxon>Hypocreales</taxon>
        <taxon>Nectriaceae</taxon>
        <taxon>Cylindrodendrum</taxon>
    </lineage>
</organism>
<comment type="caution">
    <text evidence="2">The sequence shown here is derived from an EMBL/GenBank/DDBJ whole genome shotgun (WGS) entry which is preliminary data.</text>
</comment>
<evidence type="ECO:0000313" key="3">
    <source>
        <dbReference type="Proteomes" id="UP000722485"/>
    </source>
</evidence>
<gene>
    <name evidence="2" type="ORF">G7Z17_g2833</name>
</gene>
<feature type="compositionally biased region" description="Polar residues" evidence="1">
    <location>
        <begin position="153"/>
        <end position="163"/>
    </location>
</feature>
<dbReference type="EMBL" id="JAANBB010000031">
    <property type="protein sequence ID" value="KAF7554538.1"/>
    <property type="molecule type" value="Genomic_DNA"/>
</dbReference>
<name>A0A9P5HI19_9HYPO</name>
<sequence length="207" mass="23291">MVHGRVRVLGFGKRQGVANRAKPARKRNVSHSTAEEWRTDSARWLGREPPTQQRRRASSERRGSETMALGAETTRDDDAPRQGQTLQTWPAARRAWSTRPWPWDSKTPRGQIDAGLLVLGLNLVAGRPPSPPVAPDHREETLRRDCGHAWRSRQPSLPNSSEAQPRIPTEKRRIRRPPRVLGPSGGPDHSSTADMVEMPERWPPVAQ</sequence>
<dbReference type="AlphaFoldDB" id="A0A9P5HI19"/>